<evidence type="ECO:0000313" key="2">
    <source>
        <dbReference type="EMBL" id="KXA88611.1"/>
    </source>
</evidence>
<accession>A0A133U354</accession>
<dbReference type="Proteomes" id="UP000070163">
    <property type="component" value="Unassembled WGS sequence"/>
</dbReference>
<evidence type="ECO:0000313" key="3">
    <source>
        <dbReference type="Proteomes" id="UP000070163"/>
    </source>
</evidence>
<evidence type="ECO:0000256" key="1">
    <source>
        <dbReference type="SAM" id="MobiDB-lite"/>
    </source>
</evidence>
<proteinExistence type="predicted"/>
<gene>
    <name evidence="2" type="ORF">AKJ57_06625</name>
</gene>
<protein>
    <submittedName>
        <fullName evidence="2">Uncharacterized protein</fullName>
    </submittedName>
</protein>
<organism evidence="2 3">
    <name type="scientific">candidate division MSBL1 archaeon SCGC-AAA259A05</name>
    <dbReference type="NCBI Taxonomy" id="1698259"/>
    <lineage>
        <taxon>Archaea</taxon>
        <taxon>Methanobacteriati</taxon>
        <taxon>Methanobacteriota</taxon>
        <taxon>candidate division MSBL1</taxon>
    </lineage>
</organism>
<reference evidence="2 3" key="1">
    <citation type="journal article" date="2016" name="Sci. Rep.">
        <title>Metabolic traits of an uncultured archaeal lineage -MSBL1- from brine pools of the Red Sea.</title>
        <authorList>
            <person name="Mwirichia R."/>
            <person name="Alam I."/>
            <person name="Rashid M."/>
            <person name="Vinu M."/>
            <person name="Ba-Alawi W."/>
            <person name="Anthony Kamau A."/>
            <person name="Kamanda Ngugi D."/>
            <person name="Goker M."/>
            <person name="Klenk H.P."/>
            <person name="Bajic V."/>
            <person name="Stingl U."/>
        </authorList>
    </citation>
    <scope>NUCLEOTIDE SEQUENCE [LARGE SCALE GENOMIC DNA]</scope>
    <source>
        <strain evidence="2">SCGC-AAA259A05</strain>
    </source>
</reference>
<feature type="compositionally biased region" description="Basic and acidic residues" evidence="1">
    <location>
        <begin position="68"/>
        <end position="77"/>
    </location>
</feature>
<dbReference type="EMBL" id="LHXJ01000141">
    <property type="protein sequence ID" value="KXA88611.1"/>
    <property type="molecule type" value="Genomic_DNA"/>
</dbReference>
<comment type="caution">
    <text evidence="2">The sequence shown here is derived from an EMBL/GenBank/DDBJ whole genome shotgun (WGS) entry which is preliminary data.</text>
</comment>
<sequence>MGRRAKNGRASRNLRVRKPSALPGGSGKTNNTCRGRGSDFPVNPFPPVILDLGRSKRCNSCSAIFAGREKGKGEPSGRKLGKTAKRGKVGETRKELMKAERRLQKRM</sequence>
<dbReference type="AlphaFoldDB" id="A0A133U354"/>
<feature type="region of interest" description="Disordered" evidence="1">
    <location>
        <begin position="1"/>
        <end position="42"/>
    </location>
</feature>
<name>A0A133U354_9EURY</name>
<keyword evidence="3" id="KW-1185">Reference proteome</keyword>
<feature type="region of interest" description="Disordered" evidence="1">
    <location>
        <begin position="68"/>
        <end position="92"/>
    </location>
</feature>
<feature type="compositionally biased region" description="Basic residues" evidence="1">
    <location>
        <begin position="1"/>
        <end position="18"/>
    </location>
</feature>